<evidence type="ECO:0000313" key="3">
    <source>
        <dbReference type="Proteomes" id="UP001157418"/>
    </source>
</evidence>
<protein>
    <submittedName>
        <fullName evidence="2">Uncharacterized protein</fullName>
    </submittedName>
</protein>
<feature type="compositionally biased region" description="Basic and acidic residues" evidence="1">
    <location>
        <begin position="128"/>
        <end position="137"/>
    </location>
</feature>
<keyword evidence="3" id="KW-1185">Reference proteome</keyword>
<feature type="compositionally biased region" description="Basic and acidic residues" evidence="1">
    <location>
        <begin position="95"/>
        <end position="104"/>
    </location>
</feature>
<feature type="region of interest" description="Disordered" evidence="1">
    <location>
        <begin position="39"/>
        <end position="65"/>
    </location>
</feature>
<dbReference type="Proteomes" id="UP001157418">
    <property type="component" value="Unassembled WGS sequence"/>
</dbReference>
<organism evidence="2 3">
    <name type="scientific">Lactuca virosa</name>
    <dbReference type="NCBI Taxonomy" id="75947"/>
    <lineage>
        <taxon>Eukaryota</taxon>
        <taxon>Viridiplantae</taxon>
        <taxon>Streptophyta</taxon>
        <taxon>Embryophyta</taxon>
        <taxon>Tracheophyta</taxon>
        <taxon>Spermatophyta</taxon>
        <taxon>Magnoliopsida</taxon>
        <taxon>eudicotyledons</taxon>
        <taxon>Gunneridae</taxon>
        <taxon>Pentapetalae</taxon>
        <taxon>asterids</taxon>
        <taxon>campanulids</taxon>
        <taxon>Asterales</taxon>
        <taxon>Asteraceae</taxon>
        <taxon>Cichorioideae</taxon>
        <taxon>Cichorieae</taxon>
        <taxon>Lactucinae</taxon>
        <taxon>Lactuca</taxon>
    </lineage>
</organism>
<feature type="region of interest" description="Disordered" evidence="1">
    <location>
        <begin position="94"/>
        <end position="137"/>
    </location>
</feature>
<name>A0AAU9PEH4_9ASTR</name>
<gene>
    <name evidence="2" type="ORF">LVIROSA_LOCUS34126</name>
</gene>
<reference evidence="2 3" key="1">
    <citation type="submission" date="2022-01" db="EMBL/GenBank/DDBJ databases">
        <authorList>
            <person name="Xiong W."/>
            <person name="Schranz E."/>
        </authorList>
    </citation>
    <scope>NUCLEOTIDE SEQUENCE [LARGE SCALE GENOMIC DNA]</scope>
</reference>
<dbReference type="AlphaFoldDB" id="A0AAU9PEH4"/>
<evidence type="ECO:0000313" key="2">
    <source>
        <dbReference type="EMBL" id="CAH1448594.1"/>
    </source>
</evidence>
<proteinExistence type="predicted"/>
<comment type="caution">
    <text evidence="2">The sequence shown here is derived from an EMBL/GenBank/DDBJ whole genome shotgun (WGS) entry which is preliminary data.</text>
</comment>
<sequence length="137" mass="15354">MSLSLLSTTIYISLSRDLSLPLSLSCLYLSYLPPLDSCKGQRPCKGGKSSRRKTPPTAHYRREEHPTASIIGNVVVSDHHRLPTSFLSYFPSSLSRREATEGRRSNPLPLKRRRPPPSPDLLLPTLTTHDHRLPTVT</sequence>
<accession>A0AAU9PEH4</accession>
<evidence type="ECO:0000256" key="1">
    <source>
        <dbReference type="SAM" id="MobiDB-lite"/>
    </source>
</evidence>
<dbReference type="EMBL" id="CAKMRJ010005634">
    <property type="protein sequence ID" value="CAH1448594.1"/>
    <property type="molecule type" value="Genomic_DNA"/>
</dbReference>